<dbReference type="AlphaFoldDB" id="A0A7S1Q8B3"/>
<evidence type="ECO:0000313" key="2">
    <source>
        <dbReference type="EMBL" id="CAD9121745.1"/>
    </source>
</evidence>
<evidence type="ECO:0000256" key="1">
    <source>
        <dbReference type="SAM" id="MobiDB-lite"/>
    </source>
</evidence>
<protein>
    <recommendedName>
        <fullName evidence="3">Lipocalin/cytosolic fatty-acid binding domain-containing protein</fullName>
    </recommendedName>
</protein>
<organism evidence="2">
    <name type="scientific">Neobodo designis</name>
    <name type="common">Flagellated protozoan</name>
    <name type="synonym">Bodo designis</name>
    <dbReference type="NCBI Taxonomy" id="312471"/>
    <lineage>
        <taxon>Eukaryota</taxon>
        <taxon>Discoba</taxon>
        <taxon>Euglenozoa</taxon>
        <taxon>Kinetoplastea</taxon>
        <taxon>Metakinetoplastina</taxon>
        <taxon>Neobodonida</taxon>
        <taxon>Neobodo</taxon>
    </lineage>
</organism>
<gene>
    <name evidence="2" type="ORF">NDES1114_LOCUS17737</name>
</gene>
<evidence type="ECO:0008006" key="3">
    <source>
        <dbReference type="Google" id="ProtNLM"/>
    </source>
</evidence>
<sequence>MAATNPFDDCAAMRKAMEGDWHIAFTTLKMYRDGKKLRPWCRYTQTPSEYVMADRTCAEEVSDASKHPPIMKLSSMEGTTTQKPEAPSKFLWRGSGWLKWITMDFRVVYMNESEGVAATCFEKTFHSEAGCEIIVRDPAARGTGEADDAAMREAAKAIRAQPDFGIMGPLEPAAGTRWDPVERPRGPLTNHGLGGSGHL</sequence>
<feature type="region of interest" description="Disordered" evidence="1">
    <location>
        <begin position="163"/>
        <end position="199"/>
    </location>
</feature>
<reference evidence="2" key="1">
    <citation type="submission" date="2021-01" db="EMBL/GenBank/DDBJ databases">
        <authorList>
            <person name="Corre E."/>
            <person name="Pelletier E."/>
            <person name="Niang G."/>
            <person name="Scheremetjew M."/>
            <person name="Finn R."/>
            <person name="Kale V."/>
            <person name="Holt S."/>
            <person name="Cochrane G."/>
            <person name="Meng A."/>
            <person name="Brown T."/>
            <person name="Cohen L."/>
        </authorList>
    </citation>
    <scope>NUCLEOTIDE SEQUENCE</scope>
    <source>
        <strain evidence="2">CCAP 1951/1</strain>
    </source>
</reference>
<name>A0A7S1Q8B3_NEODS</name>
<proteinExistence type="predicted"/>
<dbReference type="EMBL" id="HBGF01026772">
    <property type="protein sequence ID" value="CAD9121745.1"/>
    <property type="molecule type" value="Transcribed_RNA"/>
</dbReference>
<accession>A0A7S1Q8B3</accession>